<dbReference type="RefSeq" id="WP_153290659.1">
    <property type="nucleotide sequence ID" value="NZ_CP045643.1"/>
</dbReference>
<keyword evidence="2" id="KW-1185">Reference proteome</keyword>
<dbReference type="EMBL" id="CP045643">
    <property type="protein sequence ID" value="QFZ76425.1"/>
    <property type="molecule type" value="Genomic_DNA"/>
</dbReference>
<sequence>MNDSLSSESFFQGAKKAAHRAMDDHGRPEYDEFALHAGVAVEKLAKAVLVSKNPVYIAEIRNNSADMVLHVGGHLQLDEERVRTVGASEAIKRLQKIGVLQKDSQLDLLIEMRNGAAHTSPDSVLAKGMISPLARTIETLLNDLGKPLDEFWGRWTNAVKNAVNEQEDQVFRDVQLRITQARHAFEDRFVGLPAEVKEGALKAPQPRKEEWFVKPMEIRDGDMLVLKTSGGDCPACGGQGLLTFEPVRHTATETTFTANGFGCYLCNFEVSGPDEMAALRKANTPGLMATVSVSHGPTLTPEEIKMGETQAG</sequence>
<protein>
    <submittedName>
        <fullName evidence="1">Uncharacterized protein</fullName>
    </submittedName>
</protein>
<evidence type="ECO:0000313" key="2">
    <source>
        <dbReference type="Proteomes" id="UP000326179"/>
    </source>
</evidence>
<evidence type="ECO:0000313" key="1">
    <source>
        <dbReference type="EMBL" id="QFZ76425.1"/>
    </source>
</evidence>
<dbReference type="AlphaFoldDB" id="A0A5Q0LH26"/>
<reference evidence="1 2" key="1">
    <citation type="submission" date="2019-10" db="EMBL/GenBank/DDBJ databases">
        <title>A novel species.</title>
        <authorList>
            <person name="Gao J."/>
        </authorList>
    </citation>
    <scope>NUCLEOTIDE SEQUENCE [LARGE SCALE GENOMIC DNA]</scope>
    <source>
        <strain evidence="1 2">QMT-28</strain>
    </source>
</reference>
<accession>A0A5Q0LH26</accession>
<proteinExistence type="predicted"/>
<organism evidence="1 2">
    <name type="scientific">Streptomyces fagopyri</name>
    <dbReference type="NCBI Taxonomy" id="2662397"/>
    <lineage>
        <taxon>Bacteria</taxon>
        <taxon>Bacillati</taxon>
        <taxon>Actinomycetota</taxon>
        <taxon>Actinomycetes</taxon>
        <taxon>Kitasatosporales</taxon>
        <taxon>Streptomycetaceae</taxon>
        <taxon>Streptomyces</taxon>
    </lineage>
</organism>
<dbReference type="Proteomes" id="UP000326179">
    <property type="component" value="Chromosome"/>
</dbReference>
<gene>
    <name evidence="1" type="ORF">GFH48_26965</name>
</gene>
<dbReference type="KEGG" id="sfy:GFH48_26965"/>
<name>A0A5Q0LH26_9ACTN</name>